<accession>A0A9P6N9P5</accession>
<sequence>MNGPTDTVPPNLSTVTTTPQQINEGGLIFQPGGLNVQQTVGLPAFLHKNEQELQGTIPLTAIDPRWQEEAANWQAKRWLQNSILKDLTSIRAVFAQRLPGTAVPNPGVWQPRVLEEVLTQARVLGETTFDNNPYATKGPREGYDTTTGLPKSTTSNQGGTDTSTSSFIPPSFMNQKYHIMKSKGGHKMNSNAPSGYKGKRYDPNYKKPYGKKEDGDKGKGKDKDKDDEM</sequence>
<name>A0A9P6N9P5_9BASI</name>
<feature type="region of interest" description="Disordered" evidence="1">
    <location>
        <begin position="129"/>
        <end position="229"/>
    </location>
</feature>
<keyword evidence="3" id="KW-1185">Reference proteome</keyword>
<evidence type="ECO:0000256" key="1">
    <source>
        <dbReference type="SAM" id="MobiDB-lite"/>
    </source>
</evidence>
<gene>
    <name evidence="2" type="ORF">CROQUDRAFT_100721</name>
</gene>
<feature type="compositionally biased region" description="Basic and acidic residues" evidence="1">
    <location>
        <begin position="199"/>
        <end position="229"/>
    </location>
</feature>
<proteinExistence type="predicted"/>
<protein>
    <submittedName>
        <fullName evidence="2">Uncharacterized protein</fullName>
    </submittedName>
</protein>
<evidence type="ECO:0000313" key="2">
    <source>
        <dbReference type="EMBL" id="KAG0140013.1"/>
    </source>
</evidence>
<comment type="caution">
    <text evidence="2">The sequence shown here is derived from an EMBL/GenBank/DDBJ whole genome shotgun (WGS) entry which is preliminary data.</text>
</comment>
<dbReference type="EMBL" id="MU167487">
    <property type="protein sequence ID" value="KAG0140013.1"/>
    <property type="molecule type" value="Genomic_DNA"/>
</dbReference>
<evidence type="ECO:0000313" key="3">
    <source>
        <dbReference type="Proteomes" id="UP000886653"/>
    </source>
</evidence>
<reference evidence="2" key="1">
    <citation type="submission" date="2013-11" db="EMBL/GenBank/DDBJ databases">
        <title>Genome sequence of the fusiform rust pathogen reveals effectors for host alternation and coevolution with pine.</title>
        <authorList>
            <consortium name="DOE Joint Genome Institute"/>
            <person name="Smith K."/>
            <person name="Pendleton A."/>
            <person name="Kubisiak T."/>
            <person name="Anderson C."/>
            <person name="Salamov A."/>
            <person name="Aerts A."/>
            <person name="Riley R."/>
            <person name="Clum A."/>
            <person name="Lindquist E."/>
            <person name="Ence D."/>
            <person name="Campbell M."/>
            <person name="Kronenberg Z."/>
            <person name="Feau N."/>
            <person name="Dhillon B."/>
            <person name="Hamelin R."/>
            <person name="Burleigh J."/>
            <person name="Smith J."/>
            <person name="Yandell M."/>
            <person name="Nelson C."/>
            <person name="Grigoriev I."/>
            <person name="Davis J."/>
        </authorList>
    </citation>
    <scope>NUCLEOTIDE SEQUENCE</scope>
    <source>
        <strain evidence="2">G11</strain>
    </source>
</reference>
<feature type="compositionally biased region" description="Polar residues" evidence="1">
    <location>
        <begin position="144"/>
        <end position="174"/>
    </location>
</feature>
<dbReference type="AlphaFoldDB" id="A0A9P6N9P5"/>
<dbReference type="Proteomes" id="UP000886653">
    <property type="component" value="Unassembled WGS sequence"/>
</dbReference>
<organism evidence="2 3">
    <name type="scientific">Cronartium quercuum f. sp. fusiforme G11</name>
    <dbReference type="NCBI Taxonomy" id="708437"/>
    <lineage>
        <taxon>Eukaryota</taxon>
        <taxon>Fungi</taxon>
        <taxon>Dikarya</taxon>
        <taxon>Basidiomycota</taxon>
        <taxon>Pucciniomycotina</taxon>
        <taxon>Pucciniomycetes</taxon>
        <taxon>Pucciniales</taxon>
        <taxon>Coleosporiaceae</taxon>
        <taxon>Cronartium</taxon>
    </lineage>
</organism>